<gene>
    <name evidence="1" type="ORF">CCHOA_05940</name>
</gene>
<dbReference type="KEGG" id="ccho:CCHOA_05940"/>
<protein>
    <submittedName>
        <fullName evidence="1">Uncharacterized protein</fullName>
    </submittedName>
</protein>
<name>A0A3G6J697_9CORY</name>
<reference evidence="1 2" key="1">
    <citation type="submission" date="2018-11" db="EMBL/GenBank/DDBJ databases">
        <authorList>
            <person name="Kleinhagauer T."/>
            <person name="Glaeser S.P."/>
            <person name="Spergser J."/>
            <person name="Ruckert C."/>
            <person name="Kaempfer P."/>
            <person name="Busse H.-J."/>
        </authorList>
    </citation>
    <scope>NUCLEOTIDE SEQUENCE [LARGE SCALE GENOMIC DNA]</scope>
    <source>
        <strain evidence="1 2">200CH</strain>
    </source>
</reference>
<organism evidence="1 2">
    <name type="scientific">Corynebacterium choanae</name>
    <dbReference type="NCBI Taxonomy" id="1862358"/>
    <lineage>
        <taxon>Bacteria</taxon>
        <taxon>Bacillati</taxon>
        <taxon>Actinomycetota</taxon>
        <taxon>Actinomycetes</taxon>
        <taxon>Mycobacteriales</taxon>
        <taxon>Corynebacteriaceae</taxon>
        <taxon>Corynebacterium</taxon>
    </lineage>
</organism>
<evidence type="ECO:0000313" key="2">
    <source>
        <dbReference type="Proteomes" id="UP000269019"/>
    </source>
</evidence>
<dbReference type="EMBL" id="CP033896">
    <property type="protein sequence ID" value="AZA13587.1"/>
    <property type="molecule type" value="Genomic_DNA"/>
</dbReference>
<dbReference type="AlphaFoldDB" id="A0A3G6J697"/>
<keyword evidence="2" id="KW-1185">Reference proteome</keyword>
<evidence type="ECO:0000313" key="1">
    <source>
        <dbReference type="EMBL" id="AZA13587.1"/>
    </source>
</evidence>
<dbReference type="Proteomes" id="UP000269019">
    <property type="component" value="Chromosome"/>
</dbReference>
<sequence>MIPQPKGAAAIRHGRLRIRGIHPPIAQTTPELGGYNFGTAEVSPSNARNTRSAAKVGVICPWRS</sequence>
<accession>A0A3G6J697</accession>
<proteinExistence type="predicted"/>